<accession>A0ACC0B0N6</accession>
<evidence type="ECO:0000313" key="1">
    <source>
        <dbReference type="EMBL" id="KAI5666320.1"/>
    </source>
</evidence>
<proteinExistence type="predicted"/>
<gene>
    <name evidence="1" type="ORF">M9H77_16173</name>
</gene>
<dbReference type="Proteomes" id="UP001060085">
    <property type="component" value="Linkage Group LG04"/>
</dbReference>
<reference evidence="2" key="1">
    <citation type="journal article" date="2023" name="Nat. Plants">
        <title>Single-cell RNA sequencing provides a high-resolution roadmap for understanding the multicellular compartmentation of specialized metabolism.</title>
        <authorList>
            <person name="Sun S."/>
            <person name="Shen X."/>
            <person name="Li Y."/>
            <person name="Li Y."/>
            <person name="Wang S."/>
            <person name="Li R."/>
            <person name="Zhang H."/>
            <person name="Shen G."/>
            <person name="Guo B."/>
            <person name="Wei J."/>
            <person name="Xu J."/>
            <person name="St-Pierre B."/>
            <person name="Chen S."/>
            <person name="Sun C."/>
        </authorList>
    </citation>
    <scope>NUCLEOTIDE SEQUENCE [LARGE SCALE GENOMIC DNA]</scope>
</reference>
<protein>
    <submittedName>
        <fullName evidence="1">Uncharacterized protein</fullName>
    </submittedName>
</protein>
<dbReference type="EMBL" id="CM044704">
    <property type="protein sequence ID" value="KAI5666320.1"/>
    <property type="molecule type" value="Genomic_DNA"/>
</dbReference>
<comment type="caution">
    <text evidence="1">The sequence shown here is derived from an EMBL/GenBank/DDBJ whole genome shotgun (WGS) entry which is preliminary data.</text>
</comment>
<sequence length="350" mass="40187">MITYEQDPEVLRWGLQLFDGNPYSNCGYCGSITQNNGECYGDHYFHEDHYTTEFSNTEDNEFIAHPLQEQFSQFSIGELPQAVLQDAEHAQSSFYHQDWFSQPVGNYTFGDENGDEEENELGTSGACPSPTGDSYCGEWSYSLELMDEYDLDGEVGKRLTQMVPIPHIPRINGEIPSLDEATLDHQRLLQRLQVYELVEFKVQGDGNCQFRALSDQFYRTPEHHEFVRQQVVDQLKSYPEIYEGYVTMAYDDYLEKMCKSGEWGDHVTLQAAADSYGVKILVITSFKDTCYIEILPNVQKSERVIFLSFWAEVHYNSIYPEGDIPLSETKRKKGRSVTSDDQFGPIDDSN</sequence>
<organism evidence="1 2">
    <name type="scientific">Catharanthus roseus</name>
    <name type="common">Madagascar periwinkle</name>
    <name type="synonym">Vinca rosea</name>
    <dbReference type="NCBI Taxonomy" id="4058"/>
    <lineage>
        <taxon>Eukaryota</taxon>
        <taxon>Viridiplantae</taxon>
        <taxon>Streptophyta</taxon>
        <taxon>Embryophyta</taxon>
        <taxon>Tracheophyta</taxon>
        <taxon>Spermatophyta</taxon>
        <taxon>Magnoliopsida</taxon>
        <taxon>eudicotyledons</taxon>
        <taxon>Gunneridae</taxon>
        <taxon>Pentapetalae</taxon>
        <taxon>asterids</taxon>
        <taxon>lamiids</taxon>
        <taxon>Gentianales</taxon>
        <taxon>Apocynaceae</taxon>
        <taxon>Rauvolfioideae</taxon>
        <taxon>Vinceae</taxon>
        <taxon>Catharanthinae</taxon>
        <taxon>Catharanthus</taxon>
    </lineage>
</organism>
<name>A0ACC0B0N6_CATRO</name>
<evidence type="ECO:0000313" key="2">
    <source>
        <dbReference type="Proteomes" id="UP001060085"/>
    </source>
</evidence>
<keyword evidence="2" id="KW-1185">Reference proteome</keyword>